<dbReference type="AlphaFoldDB" id="R8BU03"/>
<dbReference type="HOGENOM" id="CLU_031977_1_0_1"/>
<dbReference type="GO" id="GO:0000172">
    <property type="term" value="C:ribonuclease MRP complex"/>
    <property type="evidence" value="ECO:0007669"/>
    <property type="project" value="InterPro"/>
</dbReference>
<reference evidence="4" key="1">
    <citation type="journal article" date="2013" name="Genome Announc.">
        <title>Draft genome sequence of the ascomycete Phaeoacremonium aleophilum strain UCR-PA7, a causal agent of the esca disease complex in grapevines.</title>
        <authorList>
            <person name="Blanco-Ulate B."/>
            <person name="Rolshausen P."/>
            <person name="Cantu D."/>
        </authorList>
    </citation>
    <scope>NUCLEOTIDE SEQUENCE [LARGE SCALE GENOMIC DNA]</scope>
    <source>
        <strain evidence="4">UCR-PA7</strain>
    </source>
</reference>
<evidence type="ECO:0000313" key="4">
    <source>
        <dbReference type="Proteomes" id="UP000014074"/>
    </source>
</evidence>
<dbReference type="GeneID" id="19321796"/>
<dbReference type="Proteomes" id="UP000014074">
    <property type="component" value="Unassembled WGS sequence"/>
</dbReference>
<dbReference type="InterPro" id="IPR047205">
    <property type="entry name" value="RMP1"/>
</dbReference>
<dbReference type="EMBL" id="KB932897">
    <property type="protein sequence ID" value="EOO02848.1"/>
    <property type="molecule type" value="Genomic_DNA"/>
</dbReference>
<dbReference type="RefSeq" id="XP_007912399.1">
    <property type="nucleotide sequence ID" value="XM_007914208.1"/>
</dbReference>
<accession>R8BU03</accession>
<evidence type="ECO:0000259" key="2">
    <source>
        <dbReference type="Pfam" id="PF20945"/>
    </source>
</evidence>
<evidence type="ECO:0000313" key="3">
    <source>
        <dbReference type="EMBL" id="EOO02848.1"/>
    </source>
</evidence>
<dbReference type="eggNOG" id="ENOG502S2QW">
    <property type="taxonomic scope" value="Eukaryota"/>
</dbReference>
<dbReference type="OrthoDB" id="5414547at2759"/>
<gene>
    <name evidence="3" type="ORF">UCRPA7_1629</name>
</gene>
<dbReference type="Pfam" id="PF20945">
    <property type="entry name" value="RMP1"/>
    <property type="match status" value="1"/>
</dbReference>
<dbReference type="GO" id="GO:0000294">
    <property type="term" value="P:nuclear-transcribed mRNA catabolic process, RNase MRP-dependent"/>
    <property type="evidence" value="ECO:0007669"/>
    <property type="project" value="TreeGrafter"/>
</dbReference>
<dbReference type="CDD" id="cd22573">
    <property type="entry name" value="RMP1_RBD"/>
    <property type="match status" value="1"/>
</dbReference>
<dbReference type="GO" id="GO:0042134">
    <property type="term" value="F:rRNA primary transcript binding"/>
    <property type="evidence" value="ECO:0007669"/>
    <property type="project" value="InterPro"/>
</dbReference>
<dbReference type="InterPro" id="IPR047204">
    <property type="entry name" value="RMP1_RBD"/>
</dbReference>
<feature type="compositionally biased region" description="Basic residues" evidence="1">
    <location>
        <begin position="231"/>
        <end position="240"/>
    </location>
</feature>
<evidence type="ECO:0000256" key="1">
    <source>
        <dbReference type="SAM" id="MobiDB-lite"/>
    </source>
</evidence>
<feature type="region of interest" description="Disordered" evidence="1">
    <location>
        <begin position="67"/>
        <end position="94"/>
    </location>
</feature>
<dbReference type="KEGG" id="tmn:UCRPA7_1629"/>
<proteinExistence type="predicted"/>
<feature type="domain" description="RNase MRP protein 1 RNA binding" evidence="2">
    <location>
        <begin position="25"/>
        <end position="134"/>
    </location>
</feature>
<protein>
    <recommendedName>
        <fullName evidence="2">RNase MRP protein 1 RNA binding domain-containing protein</fullName>
    </recommendedName>
</protein>
<dbReference type="PANTHER" id="PTHR37792:SF1">
    <property type="entry name" value="RIBONUCLEASE MRP PROTEIN SUBUNIT RMP1"/>
    <property type="match status" value="1"/>
</dbReference>
<dbReference type="PANTHER" id="PTHR37792">
    <property type="entry name" value="RIBONUCLEASE MRP PROTEIN SUBUNIT RMP1"/>
    <property type="match status" value="1"/>
</dbReference>
<dbReference type="GO" id="GO:0000466">
    <property type="term" value="P:maturation of 5.8S rRNA from tricistronic rRNA transcript (SSU-rRNA, 5.8S rRNA, LSU-rRNA)"/>
    <property type="evidence" value="ECO:0007669"/>
    <property type="project" value="TreeGrafter"/>
</dbReference>
<name>R8BU03_PHAM7</name>
<organism evidence="3 4">
    <name type="scientific">Phaeoacremonium minimum (strain UCR-PA7)</name>
    <name type="common">Esca disease fungus</name>
    <name type="synonym">Togninia minima</name>
    <dbReference type="NCBI Taxonomy" id="1286976"/>
    <lineage>
        <taxon>Eukaryota</taxon>
        <taxon>Fungi</taxon>
        <taxon>Dikarya</taxon>
        <taxon>Ascomycota</taxon>
        <taxon>Pezizomycotina</taxon>
        <taxon>Sordariomycetes</taxon>
        <taxon>Sordariomycetidae</taxon>
        <taxon>Togniniales</taxon>
        <taxon>Togniniaceae</taxon>
        <taxon>Phaeoacremonium</taxon>
    </lineage>
</organism>
<keyword evidence="4" id="KW-1185">Reference proteome</keyword>
<feature type="region of interest" description="Disordered" evidence="1">
    <location>
        <begin position="193"/>
        <end position="253"/>
    </location>
</feature>
<sequence length="253" mass="27497">MANKHPSDVETLQAAADRLRPALQILDAFNHRNKNQHHSSRWWAQFDMLRRGVRKLVPELDAGIRDIERKGGSKRRKTADKAQGGSSKAAEAARARAQWLHEHAAPRTFMAFTQLAADNQYAPLGLVLLGVLAQIEAAMSPLVPTEVVAATVQSPLDAELSTQCTPSAISDVGASQGEAHDFGVAISRDEVLDSSQASVPSEKSEGMTAKSKSKGLQETAPLDPKDAGRPKKDKKKKKKRKGDEFDDLFSSLL</sequence>